<dbReference type="Pfam" id="PF01764">
    <property type="entry name" value="Lipase_3"/>
    <property type="match status" value="1"/>
</dbReference>
<dbReference type="GeneID" id="70124032"/>
<dbReference type="PANTHER" id="PTHR45856">
    <property type="entry name" value="ALPHA/BETA-HYDROLASES SUPERFAMILY PROTEIN"/>
    <property type="match status" value="1"/>
</dbReference>
<dbReference type="InterPro" id="IPR002921">
    <property type="entry name" value="Fungal_lipase-type"/>
</dbReference>
<dbReference type="RefSeq" id="XP_045960668.1">
    <property type="nucleotide sequence ID" value="XM_046095139.1"/>
</dbReference>
<dbReference type="SUPFAM" id="SSF53474">
    <property type="entry name" value="alpha/beta-Hydrolases"/>
    <property type="match status" value="1"/>
</dbReference>
<keyword evidence="5" id="KW-0378">Hydrolase</keyword>
<dbReference type="CDD" id="cd00519">
    <property type="entry name" value="Lipase_3"/>
    <property type="match status" value="1"/>
</dbReference>
<organism evidence="5 6">
    <name type="scientific">Truncatella angustata</name>
    <dbReference type="NCBI Taxonomy" id="152316"/>
    <lineage>
        <taxon>Eukaryota</taxon>
        <taxon>Fungi</taxon>
        <taxon>Dikarya</taxon>
        <taxon>Ascomycota</taxon>
        <taxon>Pezizomycotina</taxon>
        <taxon>Sordariomycetes</taxon>
        <taxon>Xylariomycetidae</taxon>
        <taxon>Amphisphaeriales</taxon>
        <taxon>Sporocadaceae</taxon>
        <taxon>Truncatella</taxon>
    </lineage>
</organism>
<proteinExistence type="inferred from homology"/>
<dbReference type="Gene3D" id="3.40.50.1820">
    <property type="entry name" value="alpha/beta hydrolase"/>
    <property type="match status" value="1"/>
</dbReference>
<evidence type="ECO:0000256" key="1">
    <source>
        <dbReference type="ARBA" id="ARBA00043996"/>
    </source>
</evidence>
<reference evidence="5" key="1">
    <citation type="journal article" date="2021" name="Nat. Commun.">
        <title>Genetic determinants of endophytism in the Arabidopsis root mycobiome.</title>
        <authorList>
            <person name="Mesny F."/>
            <person name="Miyauchi S."/>
            <person name="Thiergart T."/>
            <person name="Pickel B."/>
            <person name="Atanasova L."/>
            <person name="Karlsson M."/>
            <person name="Huettel B."/>
            <person name="Barry K.W."/>
            <person name="Haridas S."/>
            <person name="Chen C."/>
            <person name="Bauer D."/>
            <person name="Andreopoulos W."/>
            <person name="Pangilinan J."/>
            <person name="LaButti K."/>
            <person name="Riley R."/>
            <person name="Lipzen A."/>
            <person name="Clum A."/>
            <person name="Drula E."/>
            <person name="Henrissat B."/>
            <person name="Kohler A."/>
            <person name="Grigoriev I.V."/>
            <person name="Martin F.M."/>
            <person name="Hacquard S."/>
        </authorList>
    </citation>
    <scope>NUCLEOTIDE SEQUENCE</scope>
    <source>
        <strain evidence="5">MPI-SDFR-AT-0073</strain>
    </source>
</reference>
<dbReference type="GO" id="GO:0006629">
    <property type="term" value="P:lipid metabolic process"/>
    <property type="evidence" value="ECO:0007669"/>
    <property type="project" value="InterPro"/>
</dbReference>
<dbReference type="GO" id="GO:0016787">
    <property type="term" value="F:hydrolase activity"/>
    <property type="evidence" value="ECO:0007669"/>
    <property type="project" value="UniProtKB-KW"/>
</dbReference>
<keyword evidence="6" id="KW-1185">Reference proteome</keyword>
<accession>A0A9P8ZZW0</accession>
<evidence type="ECO:0000256" key="3">
    <source>
        <dbReference type="ARBA" id="ARBA00048461"/>
    </source>
</evidence>
<dbReference type="EMBL" id="JAGPXC010000002">
    <property type="protein sequence ID" value="KAH6656434.1"/>
    <property type="molecule type" value="Genomic_DNA"/>
</dbReference>
<dbReference type="PANTHER" id="PTHR45856:SF24">
    <property type="entry name" value="FUNGAL LIPASE-LIKE DOMAIN-CONTAINING PROTEIN"/>
    <property type="match status" value="1"/>
</dbReference>
<dbReference type="InterPro" id="IPR051218">
    <property type="entry name" value="Sec_MonoDiacylglyc_Lipase"/>
</dbReference>
<gene>
    <name evidence="5" type="ORF">BKA67DRAFT_156013</name>
</gene>
<evidence type="ECO:0000313" key="6">
    <source>
        <dbReference type="Proteomes" id="UP000758603"/>
    </source>
</evidence>
<evidence type="ECO:0000313" key="5">
    <source>
        <dbReference type="EMBL" id="KAH6656434.1"/>
    </source>
</evidence>
<evidence type="ECO:0000256" key="2">
    <source>
        <dbReference type="ARBA" id="ARBA00047591"/>
    </source>
</evidence>
<sequence>MMSSSKRGFIKRLFKPSPVVHHGVGPSASSAVGLSGESAAVSGLNNSAAASTNLRAASIDLDKYLQNVDTTELESRSSDVISMSRWIEKQEAYSNSSFRNIDVEEVTLSVPEYFLIGLAAVSAEEAYDRPTQTRLLAKGFKLVGEVARLAVGPTGSSIKATSVGMYESTGPAPDTQYTIVIAIRGTASIHDWMVNLNDGPEIPIEDAFMGKDMSDNLYRAHAGFLEGAKEMLPEVAIKLAQVVDNFSQITSKAKKPSLVFTGHSAGGAVAAMLYTHLTNSTSGSDSLIELKHNFSNVHCITFGAPPITTVPIQPVDKTSVLLSIVNEGDPIPRADRQYINSLLRLFVTAMPQGSPKWPLPPCVFANAGKVLLLPKGGGRFLAPRETGEGSLAEMIMGNPKAHKMRLYLEYQQGMAF</sequence>
<name>A0A9P8ZZW0_9PEZI</name>
<protein>
    <submittedName>
        <fullName evidence="5">Alpha/Beta hydrolase protein</fullName>
    </submittedName>
</protein>
<feature type="domain" description="Fungal lipase-type" evidence="4">
    <location>
        <begin position="180"/>
        <end position="334"/>
    </location>
</feature>
<comment type="catalytic activity">
    <reaction evidence="2">
        <text>a diacylglycerol + H2O = a monoacylglycerol + a fatty acid + H(+)</text>
        <dbReference type="Rhea" id="RHEA:32731"/>
        <dbReference type="ChEBI" id="CHEBI:15377"/>
        <dbReference type="ChEBI" id="CHEBI:15378"/>
        <dbReference type="ChEBI" id="CHEBI:17408"/>
        <dbReference type="ChEBI" id="CHEBI:18035"/>
        <dbReference type="ChEBI" id="CHEBI:28868"/>
    </reaction>
</comment>
<comment type="similarity">
    <text evidence="1">Belongs to the AB hydrolase superfamily. Lipase family. Class 3 subfamily.</text>
</comment>
<dbReference type="AlphaFoldDB" id="A0A9P8ZZW0"/>
<dbReference type="Proteomes" id="UP000758603">
    <property type="component" value="Unassembled WGS sequence"/>
</dbReference>
<comment type="catalytic activity">
    <reaction evidence="3">
        <text>a monoacylglycerol + H2O = glycerol + a fatty acid + H(+)</text>
        <dbReference type="Rhea" id="RHEA:15245"/>
        <dbReference type="ChEBI" id="CHEBI:15377"/>
        <dbReference type="ChEBI" id="CHEBI:15378"/>
        <dbReference type="ChEBI" id="CHEBI:17408"/>
        <dbReference type="ChEBI" id="CHEBI:17754"/>
        <dbReference type="ChEBI" id="CHEBI:28868"/>
    </reaction>
</comment>
<comment type="caution">
    <text evidence="5">The sequence shown here is derived from an EMBL/GenBank/DDBJ whole genome shotgun (WGS) entry which is preliminary data.</text>
</comment>
<dbReference type="OrthoDB" id="438440at2759"/>
<dbReference type="InterPro" id="IPR029058">
    <property type="entry name" value="AB_hydrolase_fold"/>
</dbReference>
<evidence type="ECO:0000259" key="4">
    <source>
        <dbReference type="Pfam" id="PF01764"/>
    </source>
</evidence>